<proteinExistence type="predicted"/>
<dbReference type="OrthoDB" id="4740912at2"/>
<protein>
    <recommendedName>
        <fullName evidence="5">ESX-1 secretion-associated protein EspC</fullName>
    </recommendedName>
</protein>
<evidence type="ECO:0000313" key="3">
    <source>
        <dbReference type="EMBL" id="ORX01527.1"/>
    </source>
</evidence>
<evidence type="ECO:0000313" key="2">
    <source>
        <dbReference type="EMBL" id="CDO89669.1"/>
    </source>
</evidence>
<dbReference type="RefSeq" id="WP_036470338.1">
    <property type="nucleotide sequence ID" value="NZ_HG964446.1"/>
</dbReference>
<sequence length="105" mass="11347">MANKFEVKTAYLEQLALEQEEAAVEIDSAMATTDGLAYKLVWDHGLISAAFWGVMFNTESEREAACTNMASVCADLAGKLRASATAYTSTDTQTSDNLDQQMLPG</sequence>
<dbReference type="EMBL" id="LQPY01000030">
    <property type="protein sequence ID" value="ORX01527.1"/>
    <property type="molecule type" value="Genomic_DNA"/>
</dbReference>
<evidence type="ECO:0000313" key="4">
    <source>
        <dbReference type="Proteomes" id="UP000193710"/>
    </source>
</evidence>
<evidence type="ECO:0000256" key="1">
    <source>
        <dbReference type="SAM" id="MobiDB-lite"/>
    </source>
</evidence>
<dbReference type="Proteomes" id="UP000028880">
    <property type="component" value="Unassembled WGS sequence"/>
</dbReference>
<dbReference type="eggNOG" id="ENOG5031VPW">
    <property type="taxonomic scope" value="Bacteria"/>
</dbReference>
<name>A0A024K1J5_9MYCO</name>
<dbReference type="EMBL" id="HG964446">
    <property type="protein sequence ID" value="CDO89669.1"/>
    <property type="molecule type" value="Genomic_DNA"/>
</dbReference>
<dbReference type="HOGENOM" id="CLU_173991_0_0_11"/>
<feature type="region of interest" description="Disordered" evidence="1">
    <location>
        <begin position="86"/>
        <end position="105"/>
    </location>
</feature>
<dbReference type="GO" id="GO:0009306">
    <property type="term" value="P:protein secretion"/>
    <property type="evidence" value="ECO:0007669"/>
    <property type="project" value="InterPro"/>
</dbReference>
<accession>A0A024K1J5</accession>
<reference evidence="2" key="1">
    <citation type="journal article" date="2014" name="Genome Announc.">
        <title>Draft Genome Sequence of Mycobacterium triplex DSM 44626.</title>
        <authorList>
            <person name="Sassi M."/>
            <person name="Croce O."/>
            <person name="Robert C."/>
            <person name="Raoult D."/>
            <person name="Drancourt M."/>
        </authorList>
    </citation>
    <scope>NUCLEOTIDE SEQUENCE [LARGE SCALE GENOMIC DNA]</scope>
    <source>
        <strain evidence="2">DSM 44626</strain>
    </source>
</reference>
<dbReference type="AlphaFoldDB" id="A0A024K1J5"/>
<dbReference type="STRING" id="47839.BN973_04049"/>
<dbReference type="Proteomes" id="UP000193710">
    <property type="component" value="Unassembled WGS sequence"/>
</dbReference>
<reference evidence="3 4" key="3">
    <citation type="submission" date="2016-01" db="EMBL/GenBank/DDBJ databases">
        <title>The new phylogeny of the genus Mycobacterium.</title>
        <authorList>
            <person name="Tarcisio F."/>
            <person name="Conor M."/>
            <person name="Antonella G."/>
            <person name="Elisabetta G."/>
            <person name="Giulia F.S."/>
            <person name="Sara T."/>
            <person name="Anna F."/>
            <person name="Clotilde B."/>
            <person name="Roberto B."/>
            <person name="Veronica D.S."/>
            <person name="Fabio R."/>
            <person name="Monica P."/>
            <person name="Olivier J."/>
            <person name="Enrico T."/>
            <person name="Nicola S."/>
        </authorList>
    </citation>
    <scope>NUCLEOTIDE SEQUENCE [LARGE SCALE GENOMIC DNA]</scope>
    <source>
        <strain evidence="3 4">DSM 44626</strain>
    </source>
</reference>
<gene>
    <name evidence="3" type="ORF">AWC29_23055</name>
    <name evidence="2" type="ORF">BN973_04049</name>
</gene>
<dbReference type="InterPro" id="IPR022536">
    <property type="entry name" value="EspC"/>
</dbReference>
<organism evidence="2">
    <name type="scientific">Mycobacterium triplex</name>
    <dbReference type="NCBI Taxonomy" id="47839"/>
    <lineage>
        <taxon>Bacteria</taxon>
        <taxon>Bacillati</taxon>
        <taxon>Actinomycetota</taxon>
        <taxon>Actinomycetes</taxon>
        <taxon>Mycobacteriales</taxon>
        <taxon>Mycobacteriaceae</taxon>
        <taxon>Mycobacterium</taxon>
        <taxon>Mycobacterium simiae complex</taxon>
    </lineage>
</organism>
<dbReference type="Pfam" id="PF10824">
    <property type="entry name" value="T7SS_ESX_EspC"/>
    <property type="match status" value="1"/>
</dbReference>
<evidence type="ECO:0008006" key="5">
    <source>
        <dbReference type="Google" id="ProtNLM"/>
    </source>
</evidence>
<reference evidence="2" key="2">
    <citation type="submission" date="2014-04" db="EMBL/GenBank/DDBJ databases">
        <authorList>
            <person name="Urmite Genomes U."/>
        </authorList>
    </citation>
    <scope>NUCLEOTIDE SEQUENCE</scope>
    <source>
        <strain evidence="2">DSM 44626</strain>
    </source>
</reference>
<keyword evidence="4" id="KW-1185">Reference proteome</keyword>